<dbReference type="InterPro" id="IPR046341">
    <property type="entry name" value="SET_dom_sf"/>
</dbReference>
<feature type="compositionally biased region" description="Low complexity" evidence="5">
    <location>
        <begin position="24"/>
        <end position="38"/>
    </location>
</feature>
<evidence type="ECO:0000256" key="2">
    <source>
        <dbReference type="ARBA" id="ARBA00022771"/>
    </source>
</evidence>
<dbReference type="EMBL" id="MCFC01000094">
    <property type="protein sequence ID" value="ORY22390.1"/>
    <property type="molecule type" value="Genomic_DNA"/>
</dbReference>
<dbReference type="SUPFAM" id="SSF82199">
    <property type="entry name" value="SET domain"/>
    <property type="match status" value="1"/>
</dbReference>
<protein>
    <recommendedName>
        <fullName evidence="10">SET domain-containing protein</fullName>
    </recommendedName>
</protein>
<dbReference type="Proteomes" id="UP000193986">
    <property type="component" value="Unassembled WGS sequence"/>
</dbReference>
<evidence type="ECO:0000256" key="1">
    <source>
        <dbReference type="ARBA" id="ARBA00022723"/>
    </source>
</evidence>
<dbReference type="PROSITE" id="PS50865">
    <property type="entry name" value="ZF_MYND_2"/>
    <property type="match status" value="1"/>
</dbReference>
<dbReference type="PANTHER" id="PTHR12197">
    <property type="entry name" value="HISTONE-LYSINE N-METHYLTRANSFERASE SMYD"/>
    <property type="match status" value="1"/>
</dbReference>
<keyword evidence="2 4" id="KW-0863">Zinc-finger</keyword>
<dbReference type="PANTHER" id="PTHR12197:SF251">
    <property type="entry name" value="EG:BACR7C10.4 PROTEIN"/>
    <property type="match status" value="1"/>
</dbReference>
<proteinExistence type="predicted"/>
<evidence type="ECO:0000313" key="9">
    <source>
        <dbReference type="Proteomes" id="UP000193986"/>
    </source>
</evidence>
<dbReference type="Gene3D" id="2.170.270.10">
    <property type="entry name" value="SET domain"/>
    <property type="match status" value="1"/>
</dbReference>
<evidence type="ECO:0000256" key="4">
    <source>
        <dbReference type="PROSITE-ProRule" id="PRU00134"/>
    </source>
</evidence>
<keyword evidence="1" id="KW-0479">Metal-binding</keyword>
<dbReference type="GO" id="GO:0005634">
    <property type="term" value="C:nucleus"/>
    <property type="evidence" value="ECO:0007669"/>
    <property type="project" value="TreeGrafter"/>
</dbReference>
<evidence type="ECO:0000256" key="3">
    <source>
        <dbReference type="ARBA" id="ARBA00022833"/>
    </source>
</evidence>
<organism evidence="8 9">
    <name type="scientific">Naematelia encephala</name>
    <dbReference type="NCBI Taxonomy" id="71784"/>
    <lineage>
        <taxon>Eukaryota</taxon>
        <taxon>Fungi</taxon>
        <taxon>Dikarya</taxon>
        <taxon>Basidiomycota</taxon>
        <taxon>Agaricomycotina</taxon>
        <taxon>Tremellomycetes</taxon>
        <taxon>Tremellales</taxon>
        <taxon>Naemateliaceae</taxon>
        <taxon>Naematelia</taxon>
    </lineage>
</organism>
<accession>A0A1Y2AJA7</accession>
<dbReference type="InterPro" id="IPR001214">
    <property type="entry name" value="SET_dom"/>
</dbReference>
<feature type="region of interest" description="Disordered" evidence="5">
    <location>
        <begin position="1"/>
        <end position="42"/>
    </location>
</feature>
<evidence type="ECO:0000313" key="8">
    <source>
        <dbReference type="EMBL" id="ORY22390.1"/>
    </source>
</evidence>
<dbReference type="AlphaFoldDB" id="A0A1Y2AJA7"/>
<dbReference type="GO" id="GO:0008270">
    <property type="term" value="F:zinc ion binding"/>
    <property type="evidence" value="ECO:0007669"/>
    <property type="project" value="UniProtKB-KW"/>
</dbReference>
<dbReference type="CDD" id="cd20071">
    <property type="entry name" value="SET_SMYD"/>
    <property type="match status" value="1"/>
</dbReference>
<evidence type="ECO:0000259" key="6">
    <source>
        <dbReference type="PROSITE" id="PS50280"/>
    </source>
</evidence>
<evidence type="ECO:0000256" key="5">
    <source>
        <dbReference type="SAM" id="MobiDB-lite"/>
    </source>
</evidence>
<dbReference type="Gene3D" id="1.10.220.160">
    <property type="match status" value="1"/>
</dbReference>
<feature type="region of interest" description="Disordered" evidence="5">
    <location>
        <begin position="69"/>
        <end position="93"/>
    </location>
</feature>
<reference evidence="8 9" key="1">
    <citation type="submission" date="2016-07" db="EMBL/GenBank/DDBJ databases">
        <title>Pervasive Adenine N6-methylation of Active Genes in Fungi.</title>
        <authorList>
            <consortium name="DOE Joint Genome Institute"/>
            <person name="Mondo S.J."/>
            <person name="Dannebaum R.O."/>
            <person name="Kuo R.C."/>
            <person name="Labutti K."/>
            <person name="Haridas S."/>
            <person name="Kuo A."/>
            <person name="Salamov A."/>
            <person name="Ahrendt S.R."/>
            <person name="Lipzen A."/>
            <person name="Sullivan W."/>
            <person name="Andreopoulos W.B."/>
            <person name="Clum A."/>
            <person name="Lindquist E."/>
            <person name="Daum C."/>
            <person name="Ramamoorthy G.K."/>
            <person name="Gryganskyi A."/>
            <person name="Culley D."/>
            <person name="Magnuson J.K."/>
            <person name="James T.Y."/>
            <person name="O'Malley M.A."/>
            <person name="Stajich J.E."/>
            <person name="Spatafora J.W."/>
            <person name="Visel A."/>
            <person name="Grigoriev I.V."/>
        </authorList>
    </citation>
    <scope>NUCLEOTIDE SEQUENCE [LARGE SCALE GENOMIC DNA]</scope>
    <source>
        <strain evidence="8 9">68-887.2</strain>
    </source>
</reference>
<dbReference type="Pfam" id="PF01753">
    <property type="entry name" value="zf-MYND"/>
    <property type="match status" value="1"/>
</dbReference>
<sequence length="589" mass="64004">MISFSDLKAAREARHHRPITVLDGAETGHASSSTAGSGDPSIAEPSSCACTRAFNLVSNAAFASTSTSASASISTPSSTTPAPPKPTSIDPRDTIYTLPPFLQVRRSEGSGRGIYTTKRIKAGSVLLLSTPRVAVLSTSQLSSTCSGCFLTPQESALKSGQPVQGIKRCQACRATYYCSIACQRNDWKEHKPECQAHKVLRGAWEARHSGENGKLHVGEEKKWVMSEAVRGLGRLIWARKREREVSGKDPDWWAEIEAMESHVETLPVAEVMRFGREIQILRQYLSCADAASGDRPDPADMVDYGFTSSGQLLNLISALTINSFTLSSPSLSPIGLAMSPITALFNHSCRPNAVVVFPNGGGEMNVVAISDIEPGQEILTSYIDVSLPREFRRKELKDRYGFECDCPLCKTGGSELPVGPDVDEGMELLRKEEEGTLDHTDLDTRRRLSSIIIPLTRRLSNSSHPVLALLRLQALVLTPPTSFRSHTLAITSLAQAYSGAQMVYPPGHPTLGMILAEWGKLLAMESPPEWGETNKVEMMRRLEPAVLVLRRAGMMLEMGFGAGGGLVGKEVEGLRRGCEGELQLLRMAQ</sequence>
<dbReference type="SMART" id="SM00317">
    <property type="entry name" value="SET"/>
    <property type="match status" value="1"/>
</dbReference>
<dbReference type="Gene3D" id="6.10.140.2220">
    <property type="match status" value="1"/>
</dbReference>
<evidence type="ECO:0008006" key="10">
    <source>
        <dbReference type="Google" id="ProtNLM"/>
    </source>
</evidence>
<name>A0A1Y2AJA7_9TREE</name>
<gene>
    <name evidence="8" type="ORF">BCR39DRAFT_551744</name>
</gene>
<evidence type="ECO:0000259" key="7">
    <source>
        <dbReference type="PROSITE" id="PS50865"/>
    </source>
</evidence>
<dbReference type="InterPro" id="IPR002893">
    <property type="entry name" value="Znf_MYND"/>
</dbReference>
<dbReference type="OrthoDB" id="265717at2759"/>
<keyword evidence="3" id="KW-0862">Zinc</keyword>
<dbReference type="PROSITE" id="PS50280">
    <property type="entry name" value="SET"/>
    <property type="match status" value="1"/>
</dbReference>
<dbReference type="Pfam" id="PF00856">
    <property type="entry name" value="SET"/>
    <property type="match status" value="1"/>
</dbReference>
<dbReference type="InParanoid" id="A0A1Y2AJA7"/>
<feature type="domain" description="SET" evidence="6">
    <location>
        <begin position="100"/>
        <end position="383"/>
    </location>
</feature>
<feature type="compositionally biased region" description="Low complexity" evidence="5">
    <location>
        <begin position="69"/>
        <end position="80"/>
    </location>
</feature>
<comment type="caution">
    <text evidence="8">The sequence shown here is derived from an EMBL/GenBank/DDBJ whole genome shotgun (WGS) entry which is preliminary data.</text>
</comment>
<dbReference type="InterPro" id="IPR050869">
    <property type="entry name" value="H3K4_H4K5_MeTrfase"/>
</dbReference>
<feature type="domain" description="MYND-type" evidence="7">
    <location>
        <begin position="145"/>
        <end position="194"/>
    </location>
</feature>
<dbReference type="STRING" id="71784.A0A1Y2AJA7"/>
<dbReference type="SUPFAM" id="SSF144232">
    <property type="entry name" value="HIT/MYND zinc finger-like"/>
    <property type="match status" value="1"/>
</dbReference>
<keyword evidence="9" id="KW-1185">Reference proteome</keyword>